<dbReference type="AlphaFoldDB" id="A0A3Q3EVN8"/>
<dbReference type="InterPro" id="IPR011893">
    <property type="entry name" value="Selenoprotein_Rdx-typ"/>
</dbReference>
<reference evidence="2" key="1">
    <citation type="submission" date="2025-08" db="UniProtKB">
        <authorList>
            <consortium name="Ensembl"/>
        </authorList>
    </citation>
    <scope>IDENTIFICATION</scope>
</reference>
<proteinExistence type="predicted"/>
<dbReference type="Pfam" id="PF10262">
    <property type="entry name" value="Rdx"/>
    <property type="match status" value="1"/>
</dbReference>
<keyword evidence="3" id="KW-1185">Reference proteome</keyword>
<keyword evidence="1" id="KW-0676">Redox-active center</keyword>
<dbReference type="InParanoid" id="A0A3Q3EVN8"/>
<dbReference type="GeneTree" id="ENSGT00940000177451"/>
<dbReference type="Ensembl" id="ENSLBET00000010914.1">
    <property type="protein sequence ID" value="ENSLBEP00000010352.1"/>
    <property type="gene ID" value="ENSLBEG00000008022.1"/>
</dbReference>
<dbReference type="Gene3D" id="3.40.30.10">
    <property type="entry name" value="Glutaredoxin"/>
    <property type="match status" value="1"/>
</dbReference>
<evidence type="ECO:0000256" key="1">
    <source>
        <dbReference type="ARBA" id="ARBA00023284"/>
    </source>
</evidence>
<dbReference type="Proteomes" id="UP000261660">
    <property type="component" value="Unplaced"/>
</dbReference>
<organism evidence="2 3">
    <name type="scientific">Labrus bergylta</name>
    <name type="common">ballan wrasse</name>
    <dbReference type="NCBI Taxonomy" id="56723"/>
    <lineage>
        <taxon>Eukaryota</taxon>
        <taxon>Metazoa</taxon>
        <taxon>Chordata</taxon>
        <taxon>Craniata</taxon>
        <taxon>Vertebrata</taxon>
        <taxon>Euteleostomi</taxon>
        <taxon>Actinopterygii</taxon>
        <taxon>Neopterygii</taxon>
        <taxon>Teleostei</taxon>
        <taxon>Neoteleostei</taxon>
        <taxon>Acanthomorphata</taxon>
        <taxon>Eupercaria</taxon>
        <taxon>Labriformes</taxon>
        <taxon>Labridae</taxon>
        <taxon>Labrus</taxon>
    </lineage>
</organism>
<dbReference type="NCBIfam" id="TIGR02174">
    <property type="entry name" value="CXXU_selWTH"/>
    <property type="match status" value="1"/>
</dbReference>
<accession>A0A3Q3EVN8</accession>
<protein>
    <recommendedName>
        <fullName evidence="4">Selenoprotein W, 2a</fullName>
    </recommendedName>
</protein>
<sequence length="98" mass="10690">SRGCPPQSSLCLYFALKRGTTVYCVSDQAHGVSVEVNFSHLFHFAGSFEIEVNGQLIFSKLELGGFPHEDDIRNALEDACAGKPVQKITKSKAPCTIM</sequence>
<reference evidence="2" key="2">
    <citation type="submission" date="2025-09" db="UniProtKB">
        <authorList>
            <consortium name="Ensembl"/>
        </authorList>
    </citation>
    <scope>IDENTIFICATION</scope>
</reference>
<dbReference type="InterPro" id="IPR036249">
    <property type="entry name" value="Thioredoxin-like_sf"/>
</dbReference>
<name>A0A3Q3EVN8_9LABR</name>
<evidence type="ECO:0000313" key="2">
    <source>
        <dbReference type="Ensembl" id="ENSLBEP00000010352.1"/>
    </source>
</evidence>
<evidence type="ECO:0008006" key="4">
    <source>
        <dbReference type="Google" id="ProtNLM"/>
    </source>
</evidence>
<evidence type="ECO:0000313" key="3">
    <source>
        <dbReference type="Proteomes" id="UP000261660"/>
    </source>
</evidence>
<dbReference type="SUPFAM" id="SSF52833">
    <property type="entry name" value="Thioredoxin-like"/>
    <property type="match status" value="1"/>
</dbReference>
<dbReference type="STRING" id="56723.ENSLBEP00000010352"/>